<keyword evidence="2" id="KW-1133">Transmembrane helix</keyword>
<feature type="coiled-coil region" evidence="1">
    <location>
        <begin position="197"/>
        <end position="274"/>
    </location>
</feature>
<evidence type="ECO:0000256" key="1">
    <source>
        <dbReference type="SAM" id="Coils"/>
    </source>
</evidence>
<name>A0A4R6C1Q8_9STAP</name>
<sequence length="280" mass="33135">MNLFNTNKSRRDKGPFYKKVLFILIAVYISFWAYSYFTKEDGNKLATKMYKGQSLNDYTFYLVEKKYNPDTKELIAKVYFKNNKSDENYIPIAKENFQTEANYQDDITTKLKTEFHLPTKNYLVVSVKDVERNRLVRTVLKMKEDVITQDKENKASELSLYIDTPKKIFDDKLKLKSESFYVKEGLNEHLSFNKNEQKSVEKKIDIQQKEIKLTEKQINAIQKELNILDENEKINAEAKISELQNSIHEKEKEISNYNEELLKLRNKMLKIEDDISKISS</sequence>
<dbReference type="AlphaFoldDB" id="A0A4R6C1Q8"/>
<keyword evidence="2" id="KW-0472">Membrane</keyword>
<gene>
    <name evidence="3" type="ORF">ETI04_10780</name>
</gene>
<proteinExistence type="predicted"/>
<accession>A0A4R6C1Q8</accession>
<reference evidence="3 4" key="1">
    <citation type="submission" date="2019-01" db="EMBL/GenBank/DDBJ databases">
        <title>Draft genome sequences of Macrococcus caseolyticus, Macrococcus canis, Macrococcus bohemicus and Macrococcus goetzii.</title>
        <authorList>
            <person name="Mazhar S."/>
            <person name="Altermann E."/>
            <person name="Hill C."/>
            <person name="Mcauliffe O."/>
        </authorList>
    </citation>
    <scope>NUCLEOTIDE SEQUENCE [LARGE SCALE GENOMIC DNA]</scope>
    <source>
        <strain evidence="3 4">DPC7162</strain>
    </source>
</reference>
<evidence type="ECO:0000313" key="3">
    <source>
        <dbReference type="EMBL" id="TDM15184.1"/>
    </source>
</evidence>
<dbReference type="Proteomes" id="UP000294865">
    <property type="component" value="Unassembled WGS sequence"/>
</dbReference>
<dbReference type="RefSeq" id="WP_133420414.1">
    <property type="nucleotide sequence ID" value="NZ_SDGP01000007.1"/>
</dbReference>
<comment type="caution">
    <text evidence="3">The sequence shown here is derived from an EMBL/GenBank/DDBJ whole genome shotgun (WGS) entry which is preliminary data.</text>
</comment>
<evidence type="ECO:0000256" key="2">
    <source>
        <dbReference type="SAM" id="Phobius"/>
    </source>
</evidence>
<keyword evidence="1" id="KW-0175">Coiled coil</keyword>
<dbReference type="EMBL" id="SDQG01000009">
    <property type="protein sequence ID" value="TDM15184.1"/>
    <property type="molecule type" value="Genomic_DNA"/>
</dbReference>
<keyword evidence="2" id="KW-0812">Transmembrane</keyword>
<evidence type="ECO:0000313" key="4">
    <source>
        <dbReference type="Proteomes" id="UP000294865"/>
    </source>
</evidence>
<organism evidence="3 4">
    <name type="scientific">Macrococcoides canis</name>
    <dbReference type="NCBI Taxonomy" id="1855823"/>
    <lineage>
        <taxon>Bacteria</taxon>
        <taxon>Bacillati</taxon>
        <taxon>Bacillota</taxon>
        <taxon>Bacilli</taxon>
        <taxon>Bacillales</taxon>
        <taxon>Staphylococcaceae</taxon>
        <taxon>Macrococcoides</taxon>
    </lineage>
</organism>
<protein>
    <submittedName>
        <fullName evidence="3">Uncharacterized protein</fullName>
    </submittedName>
</protein>
<feature type="transmembrane region" description="Helical" evidence="2">
    <location>
        <begin position="20"/>
        <end position="37"/>
    </location>
</feature>